<dbReference type="GO" id="GO:0016042">
    <property type="term" value="P:lipid catabolic process"/>
    <property type="evidence" value="ECO:0007669"/>
    <property type="project" value="UniProtKB-UniRule"/>
</dbReference>
<dbReference type="Proteomes" id="UP000546173">
    <property type="component" value="Unassembled WGS sequence"/>
</dbReference>
<evidence type="ECO:0000256" key="2">
    <source>
        <dbReference type="ARBA" id="ARBA00022963"/>
    </source>
</evidence>
<reference evidence="6 7" key="1">
    <citation type="submission" date="2020-08" db="EMBL/GenBank/DDBJ databases">
        <title>Pseudomonas sp. nov.</title>
        <authorList>
            <person name="Gieschler S."/>
            <person name="Fiedler G."/>
            <person name="Brinks E."/>
            <person name="Boehnlein C."/>
            <person name="Franz C.M.A.P."/>
            <person name="Kabisch J."/>
        </authorList>
    </citation>
    <scope>NUCLEOTIDE SEQUENCE [LARGE SCALE GENOMIC DNA]</scope>
    <source>
        <strain evidence="6 7">MBT-2</strain>
    </source>
</reference>
<keyword evidence="2 4" id="KW-0442">Lipid degradation</keyword>
<dbReference type="InterPro" id="IPR002641">
    <property type="entry name" value="PNPLA_dom"/>
</dbReference>
<comment type="caution">
    <text evidence="4">Lacks conserved residue(s) required for the propagation of feature annotation.</text>
</comment>
<proteinExistence type="predicted"/>
<accession>A0A7X1G4L0</accession>
<dbReference type="InterPro" id="IPR036505">
    <property type="entry name" value="Amidase/PGRP_sf"/>
</dbReference>
<dbReference type="InterPro" id="IPR002502">
    <property type="entry name" value="Amidase_domain"/>
</dbReference>
<evidence type="ECO:0000256" key="3">
    <source>
        <dbReference type="ARBA" id="ARBA00023098"/>
    </source>
</evidence>
<feature type="domain" description="PNPLA" evidence="5">
    <location>
        <begin position="254"/>
        <end position="467"/>
    </location>
</feature>
<dbReference type="PROSITE" id="PS51635">
    <property type="entry name" value="PNPLA"/>
    <property type="match status" value="1"/>
</dbReference>
<feature type="active site" description="Proton acceptor" evidence="4">
    <location>
        <position position="454"/>
    </location>
</feature>
<organism evidence="6 7">
    <name type="scientific">Pseudomonas baltica</name>
    <dbReference type="NCBI Taxonomy" id="2762576"/>
    <lineage>
        <taxon>Bacteria</taxon>
        <taxon>Pseudomonadati</taxon>
        <taxon>Pseudomonadota</taxon>
        <taxon>Gammaproteobacteria</taxon>
        <taxon>Pseudomonadales</taxon>
        <taxon>Pseudomonadaceae</taxon>
        <taxon>Pseudomonas</taxon>
    </lineage>
</organism>
<dbReference type="Pfam" id="PF01734">
    <property type="entry name" value="Patatin"/>
    <property type="match status" value="1"/>
</dbReference>
<protein>
    <submittedName>
        <fullName evidence="6">Patatin-like phospholipase family protein</fullName>
    </submittedName>
</protein>
<keyword evidence="3 4" id="KW-0443">Lipid metabolism</keyword>
<feature type="short sequence motif" description="DGA/G" evidence="4">
    <location>
        <begin position="454"/>
        <end position="456"/>
    </location>
</feature>
<dbReference type="AlphaFoldDB" id="A0A7X1G4L0"/>
<dbReference type="Pfam" id="PF01510">
    <property type="entry name" value="Amidase_2"/>
    <property type="match status" value="1"/>
</dbReference>
<dbReference type="PANTHER" id="PTHR14226:SF78">
    <property type="entry name" value="SLR0060 PROTEIN"/>
    <property type="match status" value="1"/>
</dbReference>
<evidence type="ECO:0000313" key="6">
    <source>
        <dbReference type="EMBL" id="MBC2677689.1"/>
    </source>
</evidence>
<dbReference type="SUPFAM" id="SSF55846">
    <property type="entry name" value="N-acetylmuramoyl-L-alanine amidase-like"/>
    <property type="match status" value="1"/>
</dbReference>
<sequence>MAICPFAEQRPISGSSGSYTGGVFKIVHHTTEGGSADGAFAAFKNNRSDPHFTVDASKVYQHIDTDTAARSLRNAPGGAQTNRDRALQIELVGFAGKAKNKAALKNLARLCRWLEQIHAVPLVWPAGPPKPSRDGKDPGGHLRSTMNWAEGGHFGHCHVPENTHWDPAYTRLEVNYLMAATFDSAGKLTNAQHPAVLELENQPMAVDGDATFDIITDHADVGEAAATHVEPLSVEMTGQPESVSRPLLPGMGLCLSGGGYRAMLFHVGSLWRLYEAGLLFSVERISSVSGGSITNAVLALAWKHLPFNGATEPFDTLVVTPIRALARRTLDAEALIGGILLPGSIADRVADAYDEHLFKGAKLRDLPNAPRFIFNATNLQSGALWRFSKPYMGDYRVGRIENPDFSVARAVAASSAFPPILSPMSIELHPASFKIDSGEDLQRPPFTSVVALADGGIYDNLALETVWKRYRTVLVSDAGAKIKPEEEPKRDWPRHAYRVLDLVDNQVRSLRKRTLIASYQAKPDDAGKRSGAYWGIGTDYASYTHRALNLSCPLHRTQELATTATRLKRMDDELQERLINWGYAVTDAALRTHFDPELSKPAAFPYPDSGV</sequence>
<dbReference type="Gene3D" id="3.40.80.10">
    <property type="entry name" value="Peptidoglycan recognition protein-like"/>
    <property type="match status" value="1"/>
</dbReference>
<comment type="caution">
    <text evidence="6">The sequence shown here is derived from an EMBL/GenBank/DDBJ whole genome shotgun (WGS) entry which is preliminary data.</text>
</comment>
<dbReference type="InterPro" id="IPR016035">
    <property type="entry name" value="Acyl_Trfase/lysoPLipase"/>
</dbReference>
<dbReference type="RefSeq" id="WP_185793622.1">
    <property type="nucleotide sequence ID" value="NZ_JACMYH010000001.1"/>
</dbReference>
<dbReference type="EMBL" id="JACMYH010000001">
    <property type="protein sequence ID" value="MBC2677689.1"/>
    <property type="molecule type" value="Genomic_DNA"/>
</dbReference>
<name>A0A7X1G4L0_9PSED</name>
<evidence type="ECO:0000256" key="1">
    <source>
        <dbReference type="ARBA" id="ARBA00022801"/>
    </source>
</evidence>
<dbReference type="SUPFAM" id="SSF52151">
    <property type="entry name" value="FabD/lysophospholipase-like"/>
    <property type="match status" value="1"/>
</dbReference>
<gene>
    <name evidence="6" type="ORF">H7993_04715</name>
</gene>
<keyword evidence="1 4" id="KW-0378">Hydrolase</keyword>
<dbReference type="GO" id="GO:0009253">
    <property type="term" value="P:peptidoglycan catabolic process"/>
    <property type="evidence" value="ECO:0007669"/>
    <property type="project" value="InterPro"/>
</dbReference>
<dbReference type="InterPro" id="IPR050301">
    <property type="entry name" value="NTE"/>
</dbReference>
<dbReference type="GO" id="GO:0008745">
    <property type="term" value="F:N-acetylmuramoyl-L-alanine amidase activity"/>
    <property type="evidence" value="ECO:0007669"/>
    <property type="project" value="InterPro"/>
</dbReference>
<feature type="active site" description="Nucleophile" evidence="4">
    <location>
        <position position="289"/>
    </location>
</feature>
<evidence type="ECO:0000313" key="7">
    <source>
        <dbReference type="Proteomes" id="UP000546173"/>
    </source>
</evidence>
<evidence type="ECO:0000259" key="5">
    <source>
        <dbReference type="PROSITE" id="PS51635"/>
    </source>
</evidence>
<keyword evidence="7" id="KW-1185">Reference proteome</keyword>
<dbReference type="Gene3D" id="3.40.1090.10">
    <property type="entry name" value="Cytosolic phospholipase A2 catalytic domain"/>
    <property type="match status" value="2"/>
</dbReference>
<dbReference type="PANTHER" id="PTHR14226">
    <property type="entry name" value="NEUROPATHY TARGET ESTERASE/SWISS CHEESE D.MELANOGASTER"/>
    <property type="match status" value="1"/>
</dbReference>
<evidence type="ECO:0000256" key="4">
    <source>
        <dbReference type="PROSITE-ProRule" id="PRU01161"/>
    </source>
</evidence>